<evidence type="ECO:0000313" key="4">
    <source>
        <dbReference type="Proteomes" id="UP001317963"/>
    </source>
</evidence>
<name>A0ABY6Q417_9GAMM</name>
<dbReference type="InterPro" id="IPR029063">
    <property type="entry name" value="SAM-dependent_MTases_sf"/>
</dbReference>
<dbReference type="PANTHER" id="PTHR44068:SF11">
    <property type="entry name" value="GERANYL DIPHOSPHATE 2-C-METHYLTRANSFERASE"/>
    <property type="match status" value="1"/>
</dbReference>
<dbReference type="InterPro" id="IPR050447">
    <property type="entry name" value="Erg6_SMT_methyltransf"/>
</dbReference>
<protein>
    <submittedName>
        <fullName evidence="3">Class I SAM-dependent methyltransferase</fullName>
    </submittedName>
</protein>
<dbReference type="GO" id="GO:0008168">
    <property type="term" value="F:methyltransferase activity"/>
    <property type="evidence" value="ECO:0007669"/>
    <property type="project" value="UniProtKB-KW"/>
</dbReference>
<sequence>MLTVDFDYFDLKSGHVLVDLGCGEGRHSLTAHRAEGVTVLGFDLAYTDLQTAQSRIADMAPYHPAGDVHFIQANGMTLPLADNSVDRLVCSEVLEHIPNYISFIEEIDRVLKPDGKLCVTVPRAWPEKICWLLSKDYPKTPGGHIRIFNATHLQREIERYGFEGVRRHGAHALHAPYWWLKCLFWHAEQEPWLLRAYHQFLVWDLMKRPLLTRLLDAVMNPWMGKSVALYFDRQQVDMLAAENSDVR</sequence>
<proteinExistence type="predicted"/>
<organism evidence="3 4">
    <name type="scientific">Candidatus Paraluminiphilus aquimaris</name>
    <dbReference type="NCBI Taxonomy" id="2518994"/>
    <lineage>
        <taxon>Bacteria</taxon>
        <taxon>Pseudomonadati</taxon>
        <taxon>Pseudomonadota</taxon>
        <taxon>Gammaproteobacteria</taxon>
        <taxon>Cellvibrionales</taxon>
        <taxon>Halieaceae</taxon>
        <taxon>Candidatus Paraluminiphilus</taxon>
    </lineage>
</organism>
<dbReference type="SUPFAM" id="SSF53335">
    <property type="entry name" value="S-adenosyl-L-methionine-dependent methyltransferases"/>
    <property type="match status" value="1"/>
</dbReference>
<dbReference type="Pfam" id="PF08241">
    <property type="entry name" value="Methyltransf_11"/>
    <property type="match status" value="1"/>
</dbReference>
<evidence type="ECO:0000313" key="3">
    <source>
        <dbReference type="EMBL" id="UZP73764.1"/>
    </source>
</evidence>
<accession>A0ABY6Q417</accession>
<keyword evidence="4" id="KW-1185">Reference proteome</keyword>
<keyword evidence="1" id="KW-0808">Transferase</keyword>
<dbReference type="CDD" id="cd02440">
    <property type="entry name" value="AdoMet_MTases"/>
    <property type="match status" value="1"/>
</dbReference>
<dbReference type="GO" id="GO:0032259">
    <property type="term" value="P:methylation"/>
    <property type="evidence" value="ECO:0007669"/>
    <property type="project" value="UniProtKB-KW"/>
</dbReference>
<dbReference type="EMBL" id="CP036501">
    <property type="protein sequence ID" value="UZP73764.1"/>
    <property type="molecule type" value="Genomic_DNA"/>
</dbReference>
<gene>
    <name evidence="3" type="ORF">E0F26_02970</name>
</gene>
<dbReference type="Gene3D" id="3.40.50.150">
    <property type="entry name" value="Vaccinia Virus protein VP39"/>
    <property type="match status" value="1"/>
</dbReference>
<reference evidence="3 4" key="1">
    <citation type="submission" date="2019-02" db="EMBL/GenBank/DDBJ databases">
        <title>Halieaceae_genomes.</title>
        <authorList>
            <person name="Li S.-H."/>
        </authorList>
    </citation>
    <scope>NUCLEOTIDE SEQUENCE [LARGE SCALE GENOMIC DNA]</scope>
    <source>
        <strain evidence="3 4">JH123</strain>
    </source>
</reference>
<keyword evidence="3" id="KW-0489">Methyltransferase</keyword>
<evidence type="ECO:0000256" key="1">
    <source>
        <dbReference type="ARBA" id="ARBA00022679"/>
    </source>
</evidence>
<dbReference type="Proteomes" id="UP001317963">
    <property type="component" value="Chromosome"/>
</dbReference>
<feature type="domain" description="Methyltransferase type 11" evidence="2">
    <location>
        <begin position="18"/>
        <end position="118"/>
    </location>
</feature>
<dbReference type="InterPro" id="IPR013216">
    <property type="entry name" value="Methyltransf_11"/>
</dbReference>
<dbReference type="PANTHER" id="PTHR44068">
    <property type="entry name" value="ZGC:194242"/>
    <property type="match status" value="1"/>
</dbReference>
<dbReference type="RefSeq" id="WP_279242559.1">
    <property type="nucleotide sequence ID" value="NZ_CP036501.1"/>
</dbReference>
<evidence type="ECO:0000259" key="2">
    <source>
        <dbReference type="Pfam" id="PF08241"/>
    </source>
</evidence>